<evidence type="ECO:0000256" key="4">
    <source>
        <dbReference type="ARBA" id="ARBA00022980"/>
    </source>
</evidence>
<keyword evidence="2" id="KW-0699">rRNA-binding</keyword>
<protein>
    <recommendedName>
        <fullName evidence="7">Large ribosomal subunit protein uL6m</fullName>
    </recommendedName>
</protein>
<dbReference type="GO" id="GO:0006412">
    <property type="term" value="P:translation"/>
    <property type="evidence" value="ECO:0007669"/>
    <property type="project" value="InterPro"/>
</dbReference>
<evidence type="ECO:0000256" key="3">
    <source>
        <dbReference type="ARBA" id="ARBA00022884"/>
    </source>
</evidence>
<name>A0A1G4K7U8_9SACH</name>
<dbReference type="Gene3D" id="3.90.930.12">
    <property type="entry name" value="Ribosomal protein L6, alpha-beta domain"/>
    <property type="match status" value="2"/>
</dbReference>
<feature type="domain" description="Large ribosomal subunit protein uL6 alpha-beta" evidence="9">
    <location>
        <begin position="138"/>
        <end position="212"/>
    </location>
</feature>
<dbReference type="OrthoDB" id="540873at2759"/>
<dbReference type="EMBL" id="LT598469">
    <property type="protein sequence ID" value="SCV00051.1"/>
    <property type="molecule type" value="Genomic_DNA"/>
</dbReference>
<evidence type="ECO:0000259" key="9">
    <source>
        <dbReference type="Pfam" id="PF00347"/>
    </source>
</evidence>
<dbReference type="InterPro" id="IPR036789">
    <property type="entry name" value="Ribosomal_uL6-like_a/b-dom_sf"/>
</dbReference>
<evidence type="ECO:0000256" key="1">
    <source>
        <dbReference type="ARBA" id="ARBA00009356"/>
    </source>
</evidence>
<proteinExistence type="inferred from homology"/>
<feature type="domain" description="Large ribosomal subunit protein uL6 alpha-beta" evidence="9">
    <location>
        <begin position="66"/>
        <end position="130"/>
    </location>
</feature>
<dbReference type="Pfam" id="PF00347">
    <property type="entry name" value="Ribosomal_L6"/>
    <property type="match status" value="2"/>
</dbReference>
<evidence type="ECO:0000256" key="2">
    <source>
        <dbReference type="ARBA" id="ARBA00022730"/>
    </source>
</evidence>
<keyword evidence="3" id="KW-0694">RNA-binding</keyword>
<accession>A0A1G4K7U8</accession>
<evidence type="ECO:0000313" key="10">
    <source>
        <dbReference type="EMBL" id="SCV00051.1"/>
    </source>
</evidence>
<evidence type="ECO:0000256" key="8">
    <source>
        <dbReference type="RuleBase" id="RU003869"/>
    </source>
</evidence>
<dbReference type="PANTHER" id="PTHR11655">
    <property type="entry name" value="60S/50S RIBOSOMAL PROTEIN L6/L9"/>
    <property type="match status" value="1"/>
</dbReference>
<reference evidence="10 11" key="1">
    <citation type="submission" date="2016-03" db="EMBL/GenBank/DDBJ databases">
        <authorList>
            <person name="Devillers H."/>
        </authorList>
    </citation>
    <scope>NUCLEOTIDE SEQUENCE [LARGE SCALE GENOMIC DNA]</scope>
    <source>
        <strain evidence="10">CBS 11717</strain>
    </source>
</reference>
<organism evidence="10 11">
    <name type="scientific">Lachancea mirantina</name>
    <dbReference type="NCBI Taxonomy" id="1230905"/>
    <lineage>
        <taxon>Eukaryota</taxon>
        <taxon>Fungi</taxon>
        <taxon>Dikarya</taxon>
        <taxon>Ascomycota</taxon>
        <taxon>Saccharomycotina</taxon>
        <taxon>Saccharomycetes</taxon>
        <taxon>Saccharomycetales</taxon>
        <taxon>Saccharomycetaceae</taxon>
        <taxon>Lachancea</taxon>
    </lineage>
</organism>
<keyword evidence="4 8" id="KW-0689">Ribosomal protein</keyword>
<evidence type="ECO:0000256" key="5">
    <source>
        <dbReference type="ARBA" id="ARBA00023274"/>
    </source>
</evidence>
<dbReference type="PANTHER" id="PTHR11655:SF14">
    <property type="entry name" value="LARGE RIBOSOMAL SUBUNIT PROTEIN UL6M"/>
    <property type="match status" value="1"/>
</dbReference>
<dbReference type="SUPFAM" id="SSF56053">
    <property type="entry name" value="Ribosomal protein L6"/>
    <property type="match status" value="2"/>
</dbReference>
<dbReference type="GO" id="GO:0003735">
    <property type="term" value="F:structural constituent of ribosome"/>
    <property type="evidence" value="ECO:0007669"/>
    <property type="project" value="InterPro"/>
</dbReference>
<evidence type="ECO:0000313" key="11">
    <source>
        <dbReference type="Proteomes" id="UP000191024"/>
    </source>
</evidence>
<dbReference type="PROSITE" id="PS00525">
    <property type="entry name" value="RIBOSOMAL_L6_1"/>
    <property type="match status" value="1"/>
</dbReference>
<evidence type="ECO:0000256" key="6">
    <source>
        <dbReference type="ARBA" id="ARBA00037226"/>
    </source>
</evidence>
<keyword evidence="11" id="KW-1185">Reference proteome</keyword>
<dbReference type="InterPro" id="IPR002358">
    <property type="entry name" value="Ribosomal_uL6_CS"/>
</dbReference>
<dbReference type="AlphaFoldDB" id="A0A1G4K7U8"/>
<comment type="function">
    <text evidence="6">Component of the mitochondrial ribosome (mitoribosome), a dedicated translation machinery responsible for the synthesis of mitochondrial genome-encoded proteins, including at least some of the essential transmembrane subunits of the mitochondrial respiratory chain. The mitoribosomes are attached to the mitochondrial inner membrane and translation products are cotranslationally integrated into the membrane.</text>
</comment>
<dbReference type="Proteomes" id="UP000191024">
    <property type="component" value="Chromosome G"/>
</dbReference>
<comment type="similarity">
    <text evidence="1 8">Belongs to the universal ribosomal protein uL6 family.</text>
</comment>
<dbReference type="InterPro" id="IPR019906">
    <property type="entry name" value="Ribosomal_uL6_bac-type"/>
</dbReference>
<dbReference type="GO" id="GO:0005762">
    <property type="term" value="C:mitochondrial large ribosomal subunit"/>
    <property type="evidence" value="ECO:0007669"/>
    <property type="project" value="TreeGrafter"/>
</dbReference>
<dbReference type="GO" id="GO:0019843">
    <property type="term" value="F:rRNA binding"/>
    <property type="evidence" value="ECO:0007669"/>
    <property type="project" value="UniProtKB-KW"/>
</dbReference>
<gene>
    <name evidence="10" type="ORF">LAMI_0G02586G</name>
</gene>
<keyword evidence="5 8" id="KW-0687">Ribonucleoprotein</keyword>
<dbReference type="STRING" id="1230905.A0A1G4K7U8"/>
<dbReference type="InterPro" id="IPR000702">
    <property type="entry name" value="Ribosomal_uL6-like"/>
</dbReference>
<evidence type="ECO:0000256" key="7">
    <source>
        <dbReference type="ARBA" id="ARBA00069416"/>
    </source>
</evidence>
<sequence length="227" mass="25288">MWYRYARTDIGTMGAVVGRRTFFTSRIALSHIGSSPVYVTRETKINVLPKVPARIIRKGPKSLKLSQVVTVEGPRGVLSMEVPDYVHIHHDTTTDRVSVSVQDDTDKGQKSMWGTVRSHLHNHVVGVNEGHMAVLRFVGTGYRAQLEQNGRFVSLKVGASIMQGLPVPQGVMVQAPVPTSLIIEGCNKQQVYLYAANLRKFHPPEPYKGKGIYINDETITLKDKKIK</sequence>
<dbReference type="InterPro" id="IPR020040">
    <property type="entry name" value="Ribosomal_uL6_a/b-dom"/>
</dbReference>
<dbReference type="PRINTS" id="PR00059">
    <property type="entry name" value="RIBOSOMALL6"/>
</dbReference>
<dbReference type="FunFam" id="3.90.930.12:FF:000006">
    <property type="entry name" value="50S ribosomal protein L6"/>
    <property type="match status" value="1"/>
</dbReference>